<keyword evidence="2" id="KW-1185">Reference proteome</keyword>
<organism evidence="1 2">
    <name type="scientific">Sphaerobolus stellatus (strain SS14)</name>
    <dbReference type="NCBI Taxonomy" id="990650"/>
    <lineage>
        <taxon>Eukaryota</taxon>
        <taxon>Fungi</taxon>
        <taxon>Dikarya</taxon>
        <taxon>Basidiomycota</taxon>
        <taxon>Agaricomycotina</taxon>
        <taxon>Agaricomycetes</taxon>
        <taxon>Phallomycetidae</taxon>
        <taxon>Geastrales</taxon>
        <taxon>Sphaerobolaceae</taxon>
        <taxon>Sphaerobolus</taxon>
    </lineage>
</organism>
<accession>A0A0C9V0L7</accession>
<evidence type="ECO:0000313" key="1">
    <source>
        <dbReference type="EMBL" id="KIJ40644.1"/>
    </source>
</evidence>
<reference evidence="1 2" key="1">
    <citation type="submission" date="2014-06" db="EMBL/GenBank/DDBJ databases">
        <title>Evolutionary Origins and Diversification of the Mycorrhizal Mutualists.</title>
        <authorList>
            <consortium name="DOE Joint Genome Institute"/>
            <consortium name="Mycorrhizal Genomics Consortium"/>
            <person name="Kohler A."/>
            <person name="Kuo A."/>
            <person name="Nagy L.G."/>
            <person name="Floudas D."/>
            <person name="Copeland A."/>
            <person name="Barry K.W."/>
            <person name="Cichocki N."/>
            <person name="Veneault-Fourrey C."/>
            <person name="LaButti K."/>
            <person name="Lindquist E.A."/>
            <person name="Lipzen A."/>
            <person name="Lundell T."/>
            <person name="Morin E."/>
            <person name="Murat C."/>
            <person name="Riley R."/>
            <person name="Ohm R."/>
            <person name="Sun H."/>
            <person name="Tunlid A."/>
            <person name="Henrissat B."/>
            <person name="Grigoriev I.V."/>
            <person name="Hibbett D.S."/>
            <person name="Martin F."/>
        </authorList>
    </citation>
    <scope>NUCLEOTIDE SEQUENCE [LARGE SCALE GENOMIC DNA]</scope>
    <source>
        <strain evidence="1 2">SS14</strain>
    </source>
</reference>
<evidence type="ECO:0000313" key="2">
    <source>
        <dbReference type="Proteomes" id="UP000054279"/>
    </source>
</evidence>
<protein>
    <submittedName>
        <fullName evidence="1">Uncharacterized protein</fullName>
    </submittedName>
</protein>
<dbReference type="Proteomes" id="UP000054279">
    <property type="component" value="Unassembled WGS sequence"/>
</dbReference>
<name>A0A0C9V0L7_SPHS4</name>
<dbReference type="AlphaFoldDB" id="A0A0C9V0L7"/>
<proteinExistence type="predicted"/>
<sequence length="271" mass="30508">MDTENMNKTNSSMSQDIEHEESIKRYNLECVSSLPKENNPLPGDDMVLNNTSVNSVNVHQHSHVPSIHSDSSHGLISFPDYVPQAIRSLPKILPYTAYVASAQFYEDLFSMEQLELVPIGQSYVQMIAPHIKDFGSDAQSVLTLVSRELDAVEHHLVNNHKHFQDTGLTDRAMGKSVTKQRFDFLPWFAITQLLDRLLWANKPGGYSHPNTKSYLHPDLGLDDAALIKMKNAQGFFTWSDSRMDGAIHHFDGLCGGFQQKVTWKPNAAEDI</sequence>
<gene>
    <name evidence="1" type="ORF">M422DRAFT_256338</name>
</gene>
<dbReference type="HOGENOM" id="CLU_042089_0_0_1"/>
<dbReference type="EMBL" id="KN837142">
    <property type="protein sequence ID" value="KIJ40644.1"/>
    <property type="molecule type" value="Genomic_DNA"/>
</dbReference>